<evidence type="ECO:0000256" key="6">
    <source>
        <dbReference type="ARBA" id="ARBA00038347"/>
    </source>
</evidence>
<sequence length="486" mass="52249">MSDSQDKQVLPVDPAPYSIFTASQKALVVAIVSVAATFSGFASNIYFPSIPTVAADFSVSTELIDLTVTSYMIFQGLSPTLWGAVADFQGRRITYMCTLVIFLGACIGLAETRKYDQLVILRCLQSSGSASTIAIGAGVLGDITTREDRGGYMGIFQAGLLIPLAVGPILGGVFSQTLGWRAIFWFLAIYVGIFLVILILVLPETLRSLVGNGSLPAKGLARTPLACNRDRPKGHNAQTAEETLSPPQSIKRPSLNLLGPLRILLGMEVTFAILFLSIYYTVWQMTITAMSTLFKCTYGLNDIQIGLTFKANGVGCIIGTLTTGKLLDGDYRRTKDNYTGSPELFPLEHARLRTVWLWSGLQCASTLAFGWTLDRGVQITVPIICTFIVGWAATSSQSVITTFLVDVFPKSSASANAALNLARCLLGAAGTGTVLPIINAIQVGWTFTLFTVFMLVALGLVIVQMTYGASRRRRRETAELNASSGG</sequence>
<name>A0A1E3QCE9_LIPST</name>
<keyword evidence="4 8" id="KW-1133">Transmembrane helix</keyword>
<evidence type="ECO:0000256" key="4">
    <source>
        <dbReference type="ARBA" id="ARBA00022989"/>
    </source>
</evidence>
<evidence type="ECO:0000256" key="7">
    <source>
        <dbReference type="SAM" id="MobiDB-lite"/>
    </source>
</evidence>
<keyword evidence="11" id="KW-1185">Reference proteome</keyword>
<comment type="similarity">
    <text evidence="6">Belongs to the major facilitator superfamily. CAR1 family.</text>
</comment>
<dbReference type="PANTHER" id="PTHR23502:SF151">
    <property type="entry name" value="MAJOR FACILITATOR SUPERFAMILY (MFS) PROFILE DOMAIN-CONTAINING PROTEIN"/>
    <property type="match status" value="1"/>
</dbReference>
<gene>
    <name evidence="10" type="ORF">LIPSTDRAFT_61594</name>
</gene>
<dbReference type="FunFam" id="1.20.1720.10:FF:000009">
    <property type="entry name" value="MFS multidrug transporter"/>
    <property type="match status" value="1"/>
</dbReference>
<dbReference type="GO" id="GO:0005886">
    <property type="term" value="C:plasma membrane"/>
    <property type="evidence" value="ECO:0007669"/>
    <property type="project" value="TreeGrafter"/>
</dbReference>
<dbReference type="Pfam" id="PF07690">
    <property type="entry name" value="MFS_1"/>
    <property type="match status" value="1"/>
</dbReference>
<dbReference type="EMBL" id="KV454291">
    <property type="protein sequence ID" value="ODQ74697.1"/>
    <property type="molecule type" value="Genomic_DNA"/>
</dbReference>
<feature type="transmembrane region" description="Helical" evidence="8">
    <location>
        <begin position="152"/>
        <end position="175"/>
    </location>
</feature>
<feature type="transmembrane region" description="Helical" evidence="8">
    <location>
        <begin position="444"/>
        <end position="467"/>
    </location>
</feature>
<keyword evidence="2" id="KW-0813">Transport</keyword>
<evidence type="ECO:0000256" key="8">
    <source>
        <dbReference type="SAM" id="Phobius"/>
    </source>
</evidence>
<evidence type="ECO:0000259" key="9">
    <source>
        <dbReference type="PROSITE" id="PS50850"/>
    </source>
</evidence>
<evidence type="ECO:0000256" key="3">
    <source>
        <dbReference type="ARBA" id="ARBA00022692"/>
    </source>
</evidence>
<comment type="subcellular location">
    <subcellularLocation>
        <location evidence="1">Membrane</location>
        <topology evidence="1">Multi-pass membrane protein</topology>
    </subcellularLocation>
</comment>
<feature type="compositionally biased region" description="Polar residues" evidence="7">
    <location>
        <begin position="236"/>
        <end position="248"/>
    </location>
</feature>
<evidence type="ECO:0000313" key="10">
    <source>
        <dbReference type="EMBL" id="ODQ74697.1"/>
    </source>
</evidence>
<feature type="transmembrane region" description="Helical" evidence="8">
    <location>
        <begin position="263"/>
        <end position="282"/>
    </location>
</feature>
<dbReference type="InterPro" id="IPR020846">
    <property type="entry name" value="MFS_dom"/>
</dbReference>
<accession>A0A1E3QCE9</accession>
<dbReference type="AlphaFoldDB" id="A0A1E3QCE9"/>
<feature type="transmembrane region" description="Helical" evidence="8">
    <location>
        <begin position="93"/>
        <end position="112"/>
    </location>
</feature>
<feature type="transmembrane region" description="Helical" evidence="8">
    <location>
        <begin position="26"/>
        <end position="47"/>
    </location>
</feature>
<dbReference type="Gene3D" id="1.20.1720.10">
    <property type="entry name" value="Multidrug resistance protein D"/>
    <property type="match status" value="1"/>
</dbReference>
<dbReference type="Gene3D" id="1.20.1250.20">
    <property type="entry name" value="MFS general substrate transporter like domains"/>
    <property type="match status" value="1"/>
</dbReference>
<feature type="transmembrane region" description="Helical" evidence="8">
    <location>
        <begin position="379"/>
        <end position="405"/>
    </location>
</feature>
<feature type="transmembrane region" description="Helical" evidence="8">
    <location>
        <begin position="182"/>
        <end position="202"/>
    </location>
</feature>
<evidence type="ECO:0000256" key="1">
    <source>
        <dbReference type="ARBA" id="ARBA00004141"/>
    </source>
</evidence>
<evidence type="ECO:0000313" key="11">
    <source>
        <dbReference type="Proteomes" id="UP000094385"/>
    </source>
</evidence>
<dbReference type="PANTHER" id="PTHR23502">
    <property type="entry name" value="MAJOR FACILITATOR SUPERFAMILY"/>
    <property type="match status" value="1"/>
</dbReference>
<dbReference type="STRING" id="675824.A0A1E3QCE9"/>
<keyword evidence="3 8" id="KW-0812">Transmembrane</keyword>
<protein>
    <recommendedName>
        <fullName evidence="9">Major facilitator superfamily (MFS) profile domain-containing protein</fullName>
    </recommendedName>
</protein>
<feature type="transmembrane region" description="Helical" evidence="8">
    <location>
        <begin position="119"/>
        <end position="140"/>
    </location>
</feature>
<dbReference type="SUPFAM" id="SSF103473">
    <property type="entry name" value="MFS general substrate transporter"/>
    <property type="match status" value="1"/>
</dbReference>
<dbReference type="OrthoDB" id="440553at2759"/>
<proteinExistence type="inferred from homology"/>
<dbReference type="InterPro" id="IPR011701">
    <property type="entry name" value="MFS"/>
</dbReference>
<evidence type="ECO:0000256" key="5">
    <source>
        <dbReference type="ARBA" id="ARBA00023136"/>
    </source>
</evidence>
<feature type="domain" description="Major facilitator superfamily (MFS) profile" evidence="9">
    <location>
        <begin position="28"/>
        <end position="471"/>
    </location>
</feature>
<dbReference type="InterPro" id="IPR036259">
    <property type="entry name" value="MFS_trans_sf"/>
</dbReference>
<dbReference type="GO" id="GO:0022857">
    <property type="term" value="F:transmembrane transporter activity"/>
    <property type="evidence" value="ECO:0007669"/>
    <property type="project" value="InterPro"/>
</dbReference>
<evidence type="ECO:0000256" key="2">
    <source>
        <dbReference type="ARBA" id="ARBA00022448"/>
    </source>
</evidence>
<reference evidence="10 11" key="1">
    <citation type="journal article" date="2016" name="Proc. Natl. Acad. Sci. U.S.A.">
        <title>Comparative genomics of biotechnologically important yeasts.</title>
        <authorList>
            <person name="Riley R."/>
            <person name="Haridas S."/>
            <person name="Wolfe K.H."/>
            <person name="Lopes M.R."/>
            <person name="Hittinger C.T."/>
            <person name="Goeker M."/>
            <person name="Salamov A.A."/>
            <person name="Wisecaver J.H."/>
            <person name="Long T.M."/>
            <person name="Calvey C.H."/>
            <person name="Aerts A.L."/>
            <person name="Barry K.W."/>
            <person name="Choi C."/>
            <person name="Clum A."/>
            <person name="Coughlan A.Y."/>
            <person name="Deshpande S."/>
            <person name="Douglass A.P."/>
            <person name="Hanson S.J."/>
            <person name="Klenk H.-P."/>
            <person name="LaButti K.M."/>
            <person name="Lapidus A."/>
            <person name="Lindquist E.A."/>
            <person name="Lipzen A.M."/>
            <person name="Meier-Kolthoff J.P."/>
            <person name="Ohm R.A."/>
            <person name="Otillar R.P."/>
            <person name="Pangilinan J.L."/>
            <person name="Peng Y."/>
            <person name="Rokas A."/>
            <person name="Rosa C.A."/>
            <person name="Scheuner C."/>
            <person name="Sibirny A.A."/>
            <person name="Slot J.C."/>
            <person name="Stielow J.B."/>
            <person name="Sun H."/>
            <person name="Kurtzman C.P."/>
            <person name="Blackwell M."/>
            <person name="Grigoriev I.V."/>
            <person name="Jeffries T.W."/>
        </authorList>
    </citation>
    <scope>NUCLEOTIDE SEQUENCE [LARGE SCALE GENOMIC DNA]</scope>
    <source>
        <strain evidence="10 11">NRRL Y-11557</strain>
    </source>
</reference>
<dbReference type="Proteomes" id="UP000094385">
    <property type="component" value="Unassembled WGS sequence"/>
</dbReference>
<dbReference type="PROSITE" id="PS50850">
    <property type="entry name" value="MFS"/>
    <property type="match status" value="1"/>
</dbReference>
<feature type="region of interest" description="Disordered" evidence="7">
    <location>
        <begin position="228"/>
        <end position="248"/>
    </location>
</feature>
<organism evidence="10 11">
    <name type="scientific">Lipomyces starkeyi NRRL Y-11557</name>
    <dbReference type="NCBI Taxonomy" id="675824"/>
    <lineage>
        <taxon>Eukaryota</taxon>
        <taxon>Fungi</taxon>
        <taxon>Dikarya</taxon>
        <taxon>Ascomycota</taxon>
        <taxon>Saccharomycotina</taxon>
        <taxon>Lipomycetes</taxon>
        <taxon>Lipomycetales</taxon>
        <taxon>Lipomycetaceae</taxon>
        <taxon>Lipomyces</taxon>
    </lineage>
</organism>
<keyword evidence="5 8" id="KW-0472">Membrane</keyword>